<keyword evidence="1" id="KW-0472">Membrane</keyword>
<keyword evidence="1" id="KW-1133">Transmembrane helix</keyword>
<reference evidence="3" key="1">
    <citation type="submission" date="2021-01" db="EMBL/GenBank/DDBJ databases">
        <title>Caligus Genome Assembly.</title>
        <authorList>
            <person name="Gallardo-Escarate C."/>
        </authorList>
    </citation>
    <scope>NUCLEOTIDE SEQUENCE [LARGE SCALE GENOMIC DNA]</scope>
</reference>
<evidence type="ECO:0000256" key="1">
    <source>
        <dbReference type="SAM" id="Phobius"/>
    </source>
</evidence>
<accession>A0A7T8KFE6</accession>
<organism evidence="2 3">
    <name type="scientific">Caligus rogercresseyi</name>
    <name type="common">Sea louse</name>
    <dbReference type="NCBI Taxonomy" id="217165"/>
    <lineage>
        <taxon>Eukaryota</taxon>
        <taxon>Metazoa</taxon>
        <taxon>Ecdysozoa</taxon>
        <taxon>Arthropoda</taxon>
        <taxon>Crustacea</taxon>
        <taxon>Multicrustacea</taxon>
        <taxon>Hexanauplia</taxon>
        <taxon>Copepoda</taxon>
        <taxon>Siphonostomatoida</taxon>
        <taxon>Caligidae</taxon>
        <taxon>Caligus</taxon>
    </lineage>
</organism>
<dbReference type="OrthoDB" id="10392208at2759"/>
<name>A0A7T8KFE6_CALRO</name>
<gene>
    <name evidence="2" type="ORF">FKW44_007868</name>
</gene>
<feature type="non-terminal residue" evidence="2">
    <location>
        <position position="1"/>
    </location>
</feature>
<proteinExistence type="predicted"/>
<keyword evidence="1" id="KW-0812">Transmembrane</keyword>
<protein>
    <submittedName>
        <fullName evidence="2">XK-related protein</fullName>
    </submittedName>
</protein>
<dbReference type="EMBL" id="CP045894">
    <property type="protein sequence ID" value="QQP54886.1"/>
    <property type="molecule type" value="Genomic_DNA"/>
</dbReference>
<keyword evidence="3" id="KW-1185">Reference proteome</keyword>
<evidence type="ECO:0000313" key="2">
    <source>
        <dbReference type="EMBL" id="QQP54886.1"/>
    </source>
</evidence>
<dbReference type="AlphaFoldDB" id="A0A7T8KFE6"/>
<evidence type="ECO:0000313" key="3">
    <source>
        <dbReference type="Proteomes" id="UP000595437"/>
    </source>
</evidence>
<sequence>ENFSICDNSIRGGDRTPDQVEMLRERSKQYLAMHLILGGAILGMSIGIIAMLINFTDIFVPLESTIIFNETYMNSSIFRGWDSYILAPLCSQQLHVWNRAML</sequence>
<dbReference type="Proteomes" id="UP000595437">
    <property type="component" value="Chromosome 5"/>
</dbReference>
<feature type="transmembrane region" description="Helical" evidence="1">
    <location>
        <begin position="31"/>
        <end position="53"/>
    </location>
</feature>